<feature type="region of interest" description="Disordered" evidence="1">
    <location>
        <begin position="78"/>
        <end position="101"/>
    </location>
</feature>
<dbReference type="EMBL" id="MLYV02000030">
    <property type="protein sequence ID" value="PSS37792.1"/>
    <property type="molecule type" value="Genomic_DNA"/>
</dbReference>
<feature type="region of interest" description="Disordered" evidence="1">
    <location>
        <begin position="113"/>
        <end position="200"/>
    </location>
</feature>
<name>A0A2R6S6A1_9APHY</name>
<evidence type="ECO:0000256" key="1">
    <source>
        <dbReference type="SAM" id="MobiDB-lite"/>
    </source>
</evidence>
<feature type="compositionally biased region" description="Polar residues" evidence="1">
    <location>
        <begin position="133"/>
        <end position="151"/>
    </location>
</feature>
<proteinExistence type="predicted"/>
<comment type="caution">
    <text evidence="2">The sequence shown here is derived from an EMBL/GenBank/DDBJ whole genome shotgun (WGS) entry which is preliminary data.</text>
</comment>
<keyword evidence="3" id="KW-1185">Reference proteome</keyword>
<reference evidence="2 3" key="1">
    <citation type="submission" date="2018-02" db="EMBL/GenBank/DDBJ databases">
        <title>Genome sequence of the basidiomycete white-rot fungus Phlebia centrifuga.</title>
        <authorList>
            <person name="Granchi Z."/>
            <person name="Peng M."/>
            <person name="de Vries R.P."/>
            <person name="Hilden K."/>
            <person name="Makela M.R."/>
            <person name="Grigoriev I."/>
            <person name="Riley R."/>
        </authorList>
    </citation>
    <scope>NUCLEOTIDE SEQUENCE [LARGE SCALE GENOMIC DNA]</scope>
    <source>
        <strain evidence="2 3">FBCC195</strain>
    </source>
</reference>
<sequence length="269" mass="29253">MGLYKLPRLLLYDPRDPTSSDLEEPVINHYYWSIKGRNQTAVFTPSKRITILLVITNELHEELQDWREKTLEKFRMNTPSGDGGNIADEDHNLDIQVPDVPGPLSDEACDRIFGLVPSKRNNNTGKRPRTMSMPPSNSSSRTKAKRPSSSPMLGPDAADQVEIELDDSSDGESLPSGQSHKSRIQGNPTSRASAGGLKTAPAAQFRIQRILTDSLPTVTPPTLPCTRTPAVPPSSSIGTGSDQPGASKLSDVLAAQDKLRSQAKSLRGF</sequence>
<dbReference type="AlphaFoldDB" id="A0A2R6S6A1"/>
<accession>A0A2R6S6A1</accession>
<feature type="compositionally biased region" description="Polar residues" evidence="1">
    <location>
        <begin position="233"/>
        <end position="244"/>
    </location>
</feature>
<protein>
    <submittedName>
        <fullName evidence="2">Uncharacterized protein</fullName>
    </submittedName>
</protein>
<evidence type="ECO:0000313" key="2">
    <source>
        <dbReference type="EMBL" id="PSS37792.1"/>
    </source>
</evidence>
<feature type="region of interest" description="Disordered" evidence="1">
    <location>
        <begin position="215"/>
        <end position="254"/>
    </location>
</feature>
<dbReference type="Proteomes" id="UP000186601">
    <property type="component" value="Unassembled WGS sequence"/>
</dbReference>
<gene>
    <name evidence="2" type="ORF">PHLCEN_2v359</name>
</gene>
<organism evidence="2 3">
    <name type="scientific">Hermanssonia centrifuga</name>
    <dbReference type="NCBI Taxonomy" id="98765"/>
    <lineage>
        <taxon>Eukaryota</taxon>
        <taxon>Fungi</taxon>
        <taxon>Dikarya</taxon>
        <taxon>Basidiomycota</taxon>
        <taxon>Agaricomycotina</taxon>
        <taxon>Agaricomycetes</taxon>
        <taxon>Polyporales</taxon>
        <taxon>Meruliaceae</taxon>
        <taxon>Hermanssonia</taxon>
    </lineage>
</organism>
<feature type="compositionally biased region" description="Polar residues" evidence="1">
    <location>
        <begin position="175"/>
        <end position="192"/>
    </location>
</feature>
<evidence type="ECO:0000313" key="3">
    <source>
        <dbReference type="Proteomes" id="UP000186601"/>
    </source>
</evidence>
<feature type="compositionally biased region" description="Acidic residues" evidence="1">
    <location>
        <begin position="159"/>
        <end position="170"/>
    </location>
</feature>